<dbReference type="EMBL" id="JBHTKH010000014">
    <property type="protein sequence ID" value="MFD1056069.1"/>
    <property type="molecule type" value="Genomic_DNA"/>
</dbReference>
<feature type="compositionally biased region" description="Low complexity" evidence="1">
    <location>
        <begin position="304"/>
        <end position="313"/>
    </location>
</feature>
<evidence type="ECO:0000313" key="4">
    <source>
        <dbReference type="Proteomes" id="UP001597046"/>
    </source>
</evidence>
<keyword evidence="4" id="KW-1185">Reference proteome</keyword>
<evidence type="ECO:0000313" key="3">
    <source>
        <dbReference type="EMBL" id="MFD1056069.1"/>
    </source>
</evidence>
<evidence type="ECO:0000256" key="2">
    <source>
        <dbReference type="SAM" id="Phobius"/>
    </source>
</evidence>
<feature type="transmembrane region" description="Helical" evidence="2">
    <location>
        <begin position="81"/>
        <end position="100"/>
    </location>
</feature>
<gene>
    <name evidence="3" type="ORF">ACFQ2V_17295</name>
</gene>
<feature type="transmembrane region" description="Helical" evidence="2">
    <location>
        <begin position="175"/>
        <end position="194"/>
    </location>
</feature>
<feature type="region of interest" description="Disordered" evidence="1">
    <location>
        <begin position="304"/>
        <end position="327"/>
    </location>
</feature>
<accession>A0ABW3N2I2</accession>
<feature type="transmembrane region" description="Helical" evidence="2">
    <location>
        <begin position="53"/>
        <end position="74"/>
    </location>
</feature>
<organism evidence="3 4">
    <name type="scientific">Terrabacter terrigena</name>
    <dbReference type="NCBI Taxonomy" id="574718"/>
    <lineage>
        <taxon>Bacteria</taxon>
        <taxon>Bacillati</taxon>
        <taxon>Actinomycetota</taxon>
        <taxon>Actinomycetes</taxon>
        <taxon>Micrococcales</taxon>
        <taxon>Intrasporangiaceae</taxon>
        <taxon>Terrabacter</taxon>
    </lineage>
</organism>
<feature type="transmembrane region" description="Helical" evidence="2">
    <location>
        <begin position="201"/>
        <end position="220"/>
    </location>
</feature>
<protein>
    <recommendedName>
        <fullName evidence="5">Membrane-anchored protein</fullName>
    </recommendedName>
</protein>
<evidence type="ECO:0000256" key="1">
    <source>
        <dbReference type="SAM" id="MobiDB-lite"/>
    </source>
</evidence>
<feature type="transmembrane region" description="Helical" evidence="2">
    <location>
        <begin position="112"/>
        <end position="130"/>
    </location>
</feature>
<feature type="transmembrane region" description="Helical" evidence="2">
    <location>
        <begin position="232"/>
        <end position="252"/>
    </location>
</feature>
<dbReference type="Pfam" id="PF03988">
    <property type="entry name" value="DUF347"/>
    <property type="match status" value="4"/>
</dbReference>
<feature type="transmembrane region" description="Helical" evidence="2">
    <location>
        <begin position="278"/>
        <end position="296"/>
    </location>
</feature>
<feature type="transmembrane region" description="Helical" evidence="2">
    <location>
        <begin position="150"/>
        <end position="169"/>
    </location>
</feature>
<keyword evidence="2" id="KW-0812">Transmembrane</keyword>
<proteinExistence type="predicted"/>
<comment type="caution">
    <text evidence="3">The sequence shown here is derived from an EMBL/GenBank/DDBJ whole genome shotgun (WGS) entry which is preliminary data.</text>
</comment>
<sequence>MPGSVSTALDRARPMSGSTLLNKVPAITATFWLIKVLSTTIGETFADYLAVDVGLGTAATDGAMVTLLAVALVAQLRAKRLVPWLYWLTVVLVSIVGTQITDFFTDTLGVSLYVSTAAFSVVLAVVFTLWWRQERTLAITAIDTPRRERYYWGAILTTFALGTAGGDLATEALSLGFRNGALIFGGLILAVWLGRRLGLDAVLAFWIAYVLTRPLGASLGDLLTQDRDFGGLGLGASRTSLLFLGVIIALVAREQVNANRHGIRAKGEAPAVSPHRDYVWAAAAAVAVVAAAFVLAPAPTPAAAAPAAGTGADAGKGRHVNPLEADATSPIGDLRPFAVIVDDVAGRTKAGDLAGATARIKDLEVAWDNGEAAMKPASPDDWHSLDSAIDGALTALRATPPTKQSSLSALTALQSTIGALEKKQ</sequence>
<dbReference type="RefSeq" id="WP_386054101.1">
    <property type="nucleotide sequence ID" value="NZ_JBHTKH010000014.1"/>
</dbReference>
<feature type="transmembrane region" description="Helical" evidence="2">
    <location>
        <begin position="20"/>
        <end position="41"/>
    </location>
</feature>
<dbReference type="InterPro" id="IPR007136">
    <property type="entry name" value="DUF347"/>
</dbReference>
<name>A0ABW3N2I2_9MICO</name>
<dbReference type="Proteomes" id="UP001597046">
    <property type="component" value="Unassembled WGS sequence"/>
</dbReference>
<keyword evidence="2" id="KW-1133">Transmembrane helix</keyword>
<keyword evidence="2" id="KW-0472">Membrane</keyword>
<reference evidence="4" key="1">
    <citation type="journal article" date="2019" name="Int. J. Syst. Evol. Microbiol.">
        <title>The Global Catalogue of Microorganisms (GCM) 10K type strain sequencing project: providing services to taxonomists for standard genome sequencing and annotation.</title>
        <authorList>
            <consortium name="The Broad Institute Genomics Platform"/>
            <consortium name="The Broad Institute Genome Sequencing Center for Infectious Disease"/>
            <person name="Wu L."/>
            <person name="Ma J."/>
        </authorList>
    </citation>
    <scope>NUCLEOTIDE SEQUENCE [LARGE SCALE GENOMIC DNA]</scope>
    <source>
        <strain evidence="4">CCUG 57508</strain>
    </source>
</reference>
<evidence type="ECO:0008006" key="5">
    <source>
        <dbReference type="Google" id="ProtNLM"/>
    </source>
</evidence>